<dbReference type="CDD" id="cd06558">
    <property type="entry name" value="crotonase-like"/>
    <property type="match status" value="1"/>
</dbReference>
<dbReference type="EMBL" id="CP003696">
    <property type="protein sequence ID" value="AGP31274.1"/>
    <property type="molecule type" value="Genomic_DNA"/>
</dbReference>
<sequence>MGGMADISPTNTPDGAAAVPTVTAEVLGSGPGTTGVITLDRPAALNALDLDMIRRIGTALDTFASDLSVRQVLIRSALPKAYCAGGDVRVIRDHDLAGDSAAGDTYFREEYDVNEALATFPLPVVALLDGITMGGGLGMSMHATYRVITEKAWASMPEAAIGFVTDVGISHTFTHLPALSASGRPTTALGLWLATTAYRLTPGDLLWTGLATHLTTDAPGFTDRLLTEGLDAALAAEDASTAQPPESVLAGMAARIEELYAGGDWAEISARIAAATDQVGDLTRELLAPANPLSLEAMAQLLAYSAGHSLREALDAELTVGSWIRKTPNFAEGVRAVLVDKTRDAAFVPPEVSGISDADRRGIRSALEEARQLSATRRPSR</sequence>
<accession>S4XFC1</accession>
<dbReference type="STRING" id="1200352.A606_08145"/>
<keyword evidence="6" id="KW-1185">Reference proteome</keyword>
<dbReference type="InterPro" id="IPR032259">
    <property type="entry name" value="HIBYL-CoA-H"/>
</dbReference>
<dbReference type="EC" id="3.1.2.4" evidence="2"/>
<dbReference type="GO" id="GO:0006574">
    <property type="term" value="P:L-valine catabolic process"/>
    <property type="evidence" value="ECO:0007669"/>
    <property type="project" value="TreeGrafter"/>
</dbReference>
<name>S4XFC1_9CORY</name>
<proteinExistence type="predicted"/>
<dbReference type="eggNOG" id="COG1024">
    <property type="taxonomic scope" value="Bacteria"/>
</dbReference>
<protein>
    <recommendedName>
        <fullName evidence="2">3-hydroxyisobutyryl-CoA hydrolase</fullName>
        <ecNumber evidence="2">3.1.2.4</ecNumber>
    </recommendedName>
</protein>
<dbReference type="HOGENOM" id="CLU_009834_22_1_11"/>
<feature type="domain" description="Enoyl-CoA hydratase/isomerase" evidence="4">
    <location>
        <begin position="35"/>
        <end position="359"/>
    </location>
</feature>
<dbReference type="Gene3D" id="3.90.226.10">
    <property type="entry name" value="2-enoyl-CoA Hydratase, Chain A, domain 1"/>
    <property type="match status" value="1"/>
</dbReference>
<dbReference type="Proteomes" id="UP000014809">
    <property type="component" value="Chromosome"/>
</dbReference>
<evidence type="ECO:0000259" key="4">
    <source>
        <dbReference type="Pfam" id="PF16113"/>
    </source>
</evidence>
<dbReference type="PANTHER" id="PTHR43176">
    <property type="entry name" value="3-HYDROXYISOBUTYRYL-COA HYDROLASE-RELATED"/>
    <property type="match status" value="1"/>
</dbReference>
<reference evidence="5 6" key="1">
    <citation type="submission" date="2012-06" db="EMBL/GenBank/DDBJ databases">
        <title>Complete genome sequence of Corynebacterium terpenotabidum Y-11 (=DSM 44721).</title>
        <authorList>
            <person name="Ruckert C."/>
            <person name="Albersmeier A."/>
            <person name="Al-Dilaimi A."/>
            <person name="Szczepanowski R."/>
            <person name="Kalinowski J."/>
        </authorList>
    </citation>
    <scope>NUCLEOTIDE SEQUENCE [LARGE SCALE GENOMIC DNA]</scope>
    <source>
        <strain evidence="5 6">Y-11</strain>
    </source>
</reference>
<dbReference type="PATRIC" id="fig|1200352.3.peg.1657"/>
<dbReference type="KEGG" id="cter:A606_08145"/>
<dbReference type="InterPro" id="IPR029045">
    <property type="entry name" value="ClpP/crotonase-like_dom_sf"/>
</dbReference>
<comment type="catalytic activity">
    <reaction evidence="1">
        <text>3-hydroxy-2-methylpropanoyl-CoA + H2O = 3-hydroxy-2-methylpropanoate + CoA + H(+)</text>
        <dbReference type="Rhea" id="RHEA:20888"/>
        <dbReference type="ChEBI" id="CHEBI:11805"/>
        <dbReference type="ChEBI" id="CHEBI:15377"/>
        <dbReference type="ChEBI" id="CHEBI:15378"/>
        <dbReference type="ChEBI" id="CHEBI:57287"/>
        <dbReference type="ChEBI" id="CHEBI:57340"/>
        <dbReference type="EC" id="3.1.2.4"/>
    </reaction>
</comment>
<evidence type="ECO:0000256" key="1">
    <source>
        <dbReference type="ARBA" id="ARBA00001709"/>
    </source>
</evidence>
<evidence type="ECO:0000256" key="2">
    <source>
        <dbReference type="ARBA" id="ARBA00011915"/>
    </source>
</evidence>
<dbReference type="Pfam" id="PF16113">
    <property type="entry name" value="ECH_2"/>
    <property type="match status" value="1"/>
</dbReference>
<dbReference type="InterPro" id="IPR045004">
    <property type="entry name" value="ECH_dom"/>
</dbReference>
<dbReference type="SUPFAM" id="SSF52096">
    <property type="entry name" value="ClpP/crotonase"/>
    <property type="match status" value="1"/>
</dbReference>
<dbReference type="NCBIfam" id="NF004127">
    <property type="entry name" value="PRK05617.1"/>
    <property type="match status" value="1"/>
</dbReference>
<evidence type="ECO:0000313" key="5">
    <source>
        <dbReference type="EMBL" id="AGP31274.1"/>
    </source>
</evidence>
<evidence type="ECO:0000313" key="6">
    <source>
        <dbReference type="Proteomes" id="UP000014809"/>
    </source>
</evidence>
<gene>
    <name evidence="5" type="ORF">A606_08145</name>
</gene>
<keyword evidence="3 5" id="KW-0378">Hydrolase</keyword>
<dbReference type="AlphaFoldDB" id="S4XFC1"/>
<dbReference type="GO" id="GO:0003860">
    <property type="term" value="F:3-hydroxyisobutyryl-CoA hydrolase activity"/>
    <property type="evidence" value="ECO:0007669"/>
    <property type="project" value="UniProtKB-EC"/>
</dbReference>
<evidence type="ECO:0000256" key="3">
    <source>
        <dbReference type="ARBA" id="ARBA00022801"/>
    </source>
</evidence>
<dbReference type="PANTHER" id="PTHR43176:SF3">
    <property type="entry name" value="3-HYDROXYISOBUTYRYL-COA HYDROLASE, MITOCHONDRIAL"/>
    <property type="match status" value="1"/>
</dbReference>
<organism evidence="5 6">
    <name type="scientific">Corynebacterium terpenotabidum Y-11</name>
    <dbReference type="NCBI Taxonomy" id="1200352"/>
    <lineage>
        <taxon>Bacteria</taxon>
        <taxon>Bacillati</taxon>
        <taxon>Actinomycetota</taxon>
        <taxon>Actinomycetes</taxon>
        <taxon>Mycobacteriales</taxon>
        <taxon>Corynebacteriaceae</taxon>
        <taxon>Corynebacterium</taxon>
    </lineage>
</organism>